<gene>
    <name evidence="2" type="ORF">AAFF_G00218270</name>
</gene>
<feature type="region of interest" description="Disordered" evidence="1">
    <location>
        <begin position="1"/>
        <end position="20"/>
    </location>
</feature>
<evidence type="ECO:0000313" key="3">
    <source>
        <dbReference type="Proteomes" id="UP001221898"/>
    </source>
</evidence>
<dbReference type="AlphaFoldDB" id="A0AAD7WUR3"/>
<keyword evidence="3" id="KW-1185">Reference proteome</keyword>
<evidence type="ECO:0000256" key="1">
    <source>
        <dbReference type="SAM" id="MobiDB-lite"/>
    </source>
</evidence>
<reference evidence="2" key="1">
    <citation type="journal article" date="2023" name="Science">
        <title>Genome structures resolve the early diversification of teleost fishes.</title>
        <authorList>
            <person name="Parey E."/>
            <person name="Louis A."/>
            <person name="Montfort J."/>
            <person name="Bouchez O."/>
            <person name="Roques C."/>
            <person name="Iampietro C."/>
            <person name="Lluch J."/>
            <person name="Castinel A."/>
            <person name="Donnadieu C."/>
            <person name="Desvignes T."/>
            <person name="Floi Bucao C."/>
            <person name="Jouanno E."/>
            <person name="Wen M."/>
            <person name="Mejri S."/>
            <person name="Dirks R."/>
            <person name="Jansen H."/>
            <person name="Henkel C."/>
            <person name="Chen W.J."/>
            <person name="Zahm M."/>
            <person name="Cabau C."/>
            <person name="Klopp C."/>
            <person name="Thompson A.W."/>
            <person name="Robinson-Rechavi M."/>
            <person name="Braasch I."/>
            <person name="Lecointre G."/>
            <person name="Bobe J."/>
            <person name="Postlethwait J.H."/>
            <person name="Berthelot C."/>
            <person name="Roest Crollius H."/>
            <person name="Guiguen Y."/>
        </authorList>
    </citation>
    <scope>NUCLEOTIDE SEQUENCE</scope>
    <source>
        <strain evidence="2">NC1722</strain>
    </source>
</reference>
<evidence type="ECO:0000313" key="2">
    <source>
        <dbReference type="EMBL" id="KAJ8409768.1"/>
    </source>
</evidence>
<organism evidence="2 3">
    <name type="scientific">Aldrovandia affinis</name>
    <dbReference type="NCBI Taxonomy" id="143900"/>
    <lineage>
        <taxon>Eukaryota</taxon>
        <taxon>Metazoa</taxon>
        <taxon>Chordata</taxon>
        <taxon>Craniata</taxon>
        <taxon>Vertebrata</taxon>
        <taxon>Euteleostomi</taxon>
        <taxon>Actinopterygii</taxon>
        <taxon>Neopterygii</taxon>
        <taxon>Teleostei</taxon>
        <taxon>Notacanthiformes</taxon>
        <taxon>Halosauridae</taxon>
        <taxon>Aldrovandia</taxon>
    </lineage>
</organism>
<dbReference type="Proteomes" id="UP001221898">
    <property type="component" value="Unassembled WGS sequence"/>
</dbReference>
<accession>A0AAD7WUR3</accession>
<sequence>MAEARASVEPGNAERGSAASLFSREEITVGPLCTPAWLIQSKLGYLTVTFTVEAPVCGGEGQDLRRSEGASTAGPTSIRPCL</sequence>
<comment type="caution">
    <text evidence="2">The sequence shown here is derived from an EMBL/GenBank/DDBJ whole genome shotgun (WGS) entry which is preliminary data.</text>
</comment>
<protein>
    <submittedName>
        <fullName evidence="2">Uncharacterized protein</fullName>
    </submittedName>
</protein>
<proteinExistence type="predicted"/>
<name>A0AAD7WUR3_9TELE</name>
<dbReference type="EMBL" id="JAINUG010000029">
    <property type="protein sequence ID" value="KAJ8409768.1"/>
    <property type="molecule type" value="Genomic_DNA"/>
</dbReference>
<feature type="region of interest" description="Disordered" evidence="1">
    <location>
        <begin position="60"/>
        <end position="82"/>
    </location>
</feature>